<evidence type="ECO:0000256" key="10">
    <source>
        <dbReference type="RuleBase" id="RU000594"/>
    </source>
</evidence>
<keyword evidence="12" id="KW-0449">Lipoprotein</keyword>
<evidence type="ECO:0000313" key="13">
    <source>
        <dbReference type="Proteomes" id="UP000681075"/>
    </source>
</evidence>
<feature type="active site" evidence="9">
    <location>
        <position position="121"/>
    </location>
</feature>
<evidence type="ECO:0000256" key="5">
    <source>
        <dbReference type="ARBA" id="ARBA00022750"/>
    </source>
</evidence>
<comment type="function">
    <text evidence="9 10">This protein specifically catalyzes the removal of signal peptides from prolipoproteins.</text>
</comment>
<sequence>MITPGRKNLARAMPVMIVVLLLDQVSKILALAALQGIGMIPVVPFFDFQLAWNRGVSFGLFNHGEPLPPWVFVLVSVLIVAALCAWLVRAERIRIALALGAVIGGAIGNAIDRFVHGAVVDFLHFHVGQYSWPNFNVADSAIVIGVAIIVIDGFGARAPTAEEGSKIT</sequence>
<feature type="transmembrane region" description="Helical" evidence="9">
    <location>
        <begin position="95"/>
        <end position="115"/>
    </location>
</feature>
<keyword evidence="3 9" id="KW-0645">Protease</keyword>
<keyword evidence="2 9" id="KW-1003">Cell membrane</keyword>
<dbReference type="PRINTS" id="PR00781">
    <property type="entry name" value="LIPOSIGPTASE"/>
</dbReference>
<evidence type="ECO:0000256" key="8">
    <source>
        <dbReference type="ARBA" id="ARBA00023136"/>
    </source>
</evidence>
<keyword evidence="7 9" id="KW-1133">Transmembrane helix</keyword>
<dbReference type="HAMAP" id="MF_00161">
    <property type="entry name" value="LspA"/>
    <property type="match status" value="1"/>
</dbReference>
<evidence type="ECO:0000313" key="12">
    <source>
        <dbReference type="EMBL" id="GIL40995.1"/>
    </source>
</evidence>
<evidence type="ECO:0000256" key="7">
    <source>
        <dbReference type="ARBA" id="ARBA00022989"/>
    </source>
</evidence>
<evidence type="ECO:0000256" key="1">
    <source>
        <dbReference type="ARBA" id="ARBA00006139"/>
    </source>
</evidence>
<dbReference type="InterPro" id="IPR001872">
    <property type="entry name" value="Peptidase_A8"/>
</dbReference>
<keyword evidence="8 9" id="KW-0472">Membrane</keyword>
<comment type="similarity">
    <text evidence="1 9 11">Belongs to the peptidase A8 family.</text>
</comment>
<proteinExistence type="inferred from homology"/>
<keyword evidence="13" id="KW-1185">Reference proteome</keyword>
<feature type="transmembrane region" description="Helical" evidence="9">
    <location>
        <begin position="135"/>
        <end position="156"/>
    </location>
</feature>
<evidence type="ECO:0000256" key="6">
    <source>
        <dbReference type="ARBA" id="ARBA00022801"/>
    </source>
</evidence>
<dbReference type="RefSeq" id="WP_420244283.1">
    <property type="nucleotide sequence ID" value="NZ_BOPV01000001.1"/>
</dbReference>
<dbReference type="Pfam" id="PF01252">
    <property type="entry name" value="Peptidase_A8"/>
    <property type="match status" value="1"/>
</dbReference>
<organism evidence="12 13">
    <name type="scientific">Roseiterribacter gracilis</name>
    <dbReference type="NCBI Taxonomy" id="2812848"/>
    <lineage>
        <taxon>Bacteria</taxon>
        <taxon>Pseudomonadati</taxon>
        <taxon>Pseudomonadota</taxon>
        <taxon>Alphaproteobacteria</taxon>
        <taxon>Rhodospirillales</taxon>
        <taxon>Roseiterribacteraceae</taxon>
        <taxon>Roseiterribacter</taxon>
    </lineage>
</organism>
<evidence type="ECO:0000256" key="9">
    <source>
        <dbReference type="HAMAP-Rule" id="MF_00161"/>
    </source>
</evidence>
<gene>
    <name evidence="9 12" type="primary">lspA</name>
    <name evidence="12" type="ORF">TMPK1_32320</name>
</gene>
<name>A0A8S8XII4_9PROT</name>
<dbReference type="Proteomes" id="UP000681075">
    <property type="component" value="Unassembled WGS sequence"/>
</dbReference>
<feature type="transmembrane region" description="Helical" evidence="9">
    <location>
        <begin position="67"/>
        <end position="88"/>
    </location>
</feature>
<protein>
    <recommendedName>
        <fullName evidence="9">Lipoprotein signal peptidase</fullName>
        <ecNumber evidence="9">3.4.23.36</ecNumber>
    </recommendedName>
    <alternativeName>
        <fullName evidence="9">Prolipoprotein signal peptidase</fullName>
    </alternativeName>
    <alternativeName>
        <fullName evidence="9">Signal peptidase II</fullName>
        <shortName evidence="9">SPase II</shortName>
    </alternativeName>
</protein>
<comment type="pathway">
    <text evidence="9">Protein modification; lipoprotein biosynthesis (signal peptide cleavage).</text>
</comment>
<dbReference type="GO" id="GO:0005886">
    <property type="term" value="C:plasma membrane"/>
    <property type="evidence" value="ECO:0007669"/>
    <property type="project" value="UniProtKB-SubCell"/>
</dbReference>
<dbReference type="NCBIfam" id="TIGR00077">
    <property type="entry name" value="lspA"/>
    <property type="match status" value="1"/>
</dbReference>
<dbReference type="PROSITE" id="PS00855">
    <property type="entry name" value="SPASE_II"/>
    <property type="match status" value="1"/>
</dbReference>
<evidence type="ECO:0000256" key="4">
    <source>
        <dbReference type="ARBA" id="ARBA00022692"/>
    </source>
</evidence>
<accession>A0A8S8XII4</accession>
<comment type="subcellular location">
    <subcellularLocation>
        <location evidence="9">Cell membrane</location>
        <topology evidence="9">Multi-pass membrane protein</topology>
    </subcellularLocation>
</comment>
<evidence type="ECO:0000256" key="11">
    <source>
        <dbReference type="RuleBase" id="RU004181"/>
    </source>
</evidence>
<dbReference type="GO" id="GO:0006508">
    <property type="term" value="P:proteolysis"/>
    <property type="evidence" value="ECO:0007669"/>
    <property type="project" value="UniProtKB-KW"/>
</dbReference>
<comment type="catalytic activity">
    <reaction evidence="9 10">
        <text>Release of signal peptides from bacterial membrane prolipoproteins. Hydrolyzes -Xaa-Yaa-Zaa-|-(S,diacylglyceryl)Cys-, in which Xaa is hydrophobic (preferably Leu), and Yaa (Ala or Ser) and Zaa (Gly or Ala) have small, neutral side chains.</text>
        <dbReference type="EC" id="3.4.23.36"/>
    </reaction>
</comment>
<dbReference type="PANTHER" id="PTHR33695:SF1">
    <property type="entry name" value="LIPOPROTEIN SIGNAL PEPTIDASE"/>
    <property type="match status" value="1"/>
</dbReference>
<keyword evidence="6 9" id="KW-0378">Hydrolase</keyword>
<comment type="caution">
    <text evidence="9">Lacks conserved residue(s) required for the propagation of feature annotation.</text>
</comment>
<keyword evidence="5 9" id="KW-0064">Aspartyl protease</keyword>
<reference evidence="12" key="1">
    <citation type="submission" date="2021-02" db="EMBL/GenBank/DDBJ databases">
        <title>Genome sequence of Rhodospirillales sp. strain TMPK1 isolated from soil.</title>
        <authorList>
            <person name="Nakai R."/>
            <person name="Kusada H."/>
            <person name="Tamaki H."/>
        </authorList>
    </citation>
    <scope>NUCLEOTIDE SEQUENCE</scope>
    <source>
        <strain evidence="12">TMPK1</strain>
    </source>
</reference>
<keyword evidence="4 9" id="KW-0812">Transmembrane</keyword>
<comment type="caution">
    <text evidence="12">The sequence shown here is derived from an EMBL/GenBank/DDBJ whole genome shotgun (WGS) entry which is preliminary data.</text>
</comment>
<dbReference type="EMBL" id="BOPV01000001">
    <property type="protein sequence ID" value="GIL40995.1"/>
    <property type="molecule type" value="Genomic_DNA"/>
</dbReference>
<dbReference type="EC" id="3.4.23.36" evidence="9"/>
<feature type="active site" evidence="9">
    <location>
        <position position="139"/>
    </location>
</feature>
<dbReference type="PANTHER" id="PTHR33695">
    <property type="entry name" value="LIPOPROTEIN SIGNAL PEPTIDASE"/>
    <property type="match status" value="1"/>
</dbReference>
<evidence type="ECO:0000256" key="2">
    <source>
        <dbReference type="ARBA" id="ARBA00022475"/>
    </source>
</evidence>
<dbReference type="AlphaFoldDB" id="A0A8S8XII4"/>
<evidence type="ECO:0000256" key="3">
    <source>
        <dbReference type="ARBA" id="ARBA00022670"/>
    </source>
</evidence>
<dbReference type="GO" id="GO:0004190">
    <property type="term" value="F:aspartic-type endopeptidase activity"/>
    <property type="evidence" value="ECO:0007669"/>
    <property type="project" value="UniProtKB-UniRule"/>
</dbReference>